<name>A0A8J6C857_DIALT</name>
<dbReference type="SUPFAM" id="SSF53335">
    <property type="entry name" value="S-adenosyl-L-methionine-dependent methyltransferases"/>
    <property type="match status" value="1"/>
</dbReference>
<dbReference type="AlphaFoldDB" id="A0A8J6C857"/>
<sequence length="278" mass="29616">MPTMRVAGRLAAVLTTAALPRARALRGGAGESAAMRLVVHHVGLAELAVPTARDAAITLYTPACADRLLDAYVEHEEAFGGRTPYYGVVWPAAVGLARDLGARGRVADGDAVLELGAGLGLCGIAAALTGRAARVTLVDHDPVAVELGLASAVENGVGHLVDSAQLDWTEPHRWPAHEYSLVVAADVIYEAGAAEHVAAVVRRVLRPDGRFVLADLATRPFRPRLREAMLACGFAPEGVREAERVVPTEWEGRTHDVVLSSFRRTARLGDHQEVRSLR</sequence>
<evidence type="ECO:0000313" key="1">
    <source>
        <dbReference type="EMBL" id="KAG8460370.1"/>
    </source>
</evidence>
<dbReference type="InterPro" id="IPR019410">
    <property type="entry name" value="Methyltransf_16"/>
</dbReference>
<dbReference type="PANTHER" id="PTHR14614:SF132">
    <property type="entry name" value="PROTEIN-LYSINE METHYLTRANSFERASE C42C1.13"/>
    <property type="match status" value="1"/>
</dbReference>
<proteinExistence type="predicted"/>
<dbReference type="Gene3D" id="3.40.50.150">
    <property type="entry name" value="Vaccinia Virus protein VP39"/>
    <property type="match status" value="1"/>
</dbReference>
<dbReference type="CDD" id="cd02440">
    <property type="entry name" value="AdoMet_MTases"/>
    <property type="match status" value="1"/>
</dbReference>
<dbReference type="EMBL" id="JAGTXO010000033">
    <property type="protein sequence ID" value="KAG8460370.1"/>
    <property type="molecule type" value="Genomic_DNA"/>
</dbReference>
<dbReference type="Pfam" id="PF10294">
    <property type="entry name" value="Methyltransf_16"/>
    <property type="match status" value="1"/>
</dbReference>
<protein>
    <recommendedName>
        <fullName evidence="3">Methyltransferase domain-containing protein</fullName>
    </recommendedName>
</protein>
<evidence type="ECO:0000313" key="2">
    <source>
        <dbReference type="Proteomes" id="UP000751190"/>
    </source>
</evidence>
<reference evidence="1" key="1">
    <citation type="submission" date="2021-05" db="EMBL/GenBank/DDBJ databases">
        <title>The genome of the haptophyte Pavlova lutheri (Diacronema luteri, Pavlovales) - a model for lipid biosynthesis in eukaryotic algae.</title>
        <authorList>
            <person name="Hulatt C.J."/>
            <person name="Posewitz M.C."/>
        </authorList>
    </citation>
    <scope>NUCLEOTIDE SEQUENCE</scope>
    <source>
        <strain evidence="1">NIVA-4/92</strain>
    </source>
</reference>
<dbReference type="InterPro" id="IPR029063">
    <property type="entry name" value="SAM-dependent_MTases_sf"/>
</dbReference>
<keyword evidence="2" id="KW-1185">Reference proteome</keyword>
<comment type="caution">
    <text evidence="1">The sequence shown here is derived from an EMBL/GenBank/DDBJ whole genome shotgun (WGS) entry which is preliminary data.</text>
</comment>
<organism evidence="1 2">
    <name type="scientific">Diacronema lutheri</name>
    <name type="common">Unicellular marine alga</name>
    <name type="synonym">Monochrysis lutheri</name>
    <dbReference type="NCBI Taxonomy" id="2081491"/>
    <lineage>
        <taxon>Eukaryota</taxon>
        <taxon>Haptista</taxon>
        <taxon>Haptophyta</taxon>
        <taxon>Pavlovophyceae</taxon>
        <taxon>Pavlovales</taxon>
        <taxon>Pavlovaceae</taxon>
        <taxon>Diacronema</taxon>
    </lineage>
</organism>
<dbReference type="PANTHER" id="PTHR14614">
    <property type="entry name" value="HEPATOCELLULAR CARCINOMA-ASSOCIATED ANTIGEN"/>
    <property type="match status" value="1"/>
</dbReference>
<dbReference type="Proteomes" id="UP000751190">
    <property type="component" value="Unassembled WGS sequence"/>
</dbReference>
<evidence type="ECO:0008006" key="3">
    <source>
        <dbReference type="Google" id="ProtNLM"/>
    </source>
</evidence>
<accession>A0A8J6C857</accession>
<gene>
    <name evidence="1" type="ORF">KFE25_011861</name>
</gene>
<dbReference type="OMA" id="WPAHEYS"/>